<keyword evidence="11" id="KW-1185">Reference proteome</keyword>
<protein>
    <recommendedName>
        <fullName evidence="6">Spindle pole body component</fullName>
    </recommendedName>
</protein>
<sequence length="688" mass="74704">MEELQCGLLGFASTSFPLAIWAARRTGGDNSGRASSAVLSQLHPSERALIEDALPLGAMCHALRGVATDIAVGRTEGLYPSAIGAAITRILEHYESAVQNATTAAAVAALRPVYFPAFTLLTEMVDQQRNTDAVLSTIHAFVLNREIPQEFRVCLGESVWMGLLYTIAHYIAHGVVLHGRKDFFISVRSKGGKEEHTLHSDLLPHGVSMELGMLILSVGKERRIVLGEAESHGREYLEQLALGTQDEMANAVFNAIYNPSLCNGGFLVVDELETRIEAARALWSKTLWLKVGEQAALHEHLIALRAMFLCHRGDLWHAFVEAVFPSLVDSAVHKTIVKEAAIGRVVADAFLHALSVTGLAETPVYERFDMFILLPLEIGESKLRSIEETARTILCYMRGLGLHYVVPRGLHLVLSPKALEYYQRIFSFHIARRFSLHALHAVRHVFSEASVTNRQPSAELRRTFAVMQLLLFLHTTLGSHLQVDVILLQTTELEKSLEKCKSVQEAKKCLDRCVWHVAEGSFITEGSGPLLVACESLFQCSIALYVLCTRYRLTSWAVDGAQISLEVSAALAALETRVQQDVVAAFTGHLSGSATRATERALWARLDFNRFLSAGVRLRSTTEFAQPATTKSRTASGLRAAAAAAAKGGRGAGGGGGGAATGHGTTAARGRTDLLPRAASATTKATRG</sequence>
<dbReference type="OrthoDB" id="271850at2759"/>
<dbReference type="RefSeq" id="XP_029227851.1">
    <property type="nucleotide sequence ID" value="XM_029372034.1"/>
</dbReference>
<evidence type="ECO:0000259" key="8">
    <source>
        <dbReference type="Pfam" id="PF04130"/>
    </source>
</evidence>
<organism evidence="10 11">
    <name type="scientific">Trypanosoma conorhini</name>
    <dbReference type="NCBI Taxonomy" id="83891"/>
    <lineage>
        <taxon>Eukaryota</taxon>
        <taxon>Discoba</taxon>
        <taxon>Euglenozoa</taxon>
        <taxon>Kinetoplastea</taxon>
        <taxon>Metakinetoplastina</taxon>
        <taxon>Trypanosomatida</taxon>
        <taxon>Trypanosomatidae</taxon>
        <taxon>Trypanosoma</taxon>
    </lineage>
</organism>
<dbReference type="Pfam" id="PF17681">
    <property type="entry name" value="GCP_N_terminal"/>
    <property type="match status" value="1"/>
</dbReference>
<dbReference type="InterPro" id="IPR007259">
    <property type="entry name" value="GCP"/>
</dbReference>
<dbReference type="GO" id="GO:0000930">
    <property type="term" value="C:gamma-tubulin complex"/>
    <property type="evidence" value="ECO:0007669"/>
    <property type="project" value="TreeGrafter"/>
</dbReference>
<proteinExistence type="inferred from homology"/>
<feature type="domain" description="Gamma tubulin complex component protein N-terminal" evidence="9">
    <location>
        <begin position="8"/>
        <end position="288"/>
    </location>
</feature>
<keyword evidence="3 6" id="KW-0963">Cytoplasm</keyword>
<dbReference type="Proteomes" id="UP000284403">
    <property type="component" value="Unassembled WGS sequence"/>
</dbReference>
<dbReference type="AlphaFoldDB" id="A0A422PFU1"/>
<dbReference type="PANTHER" id="PTHR19302:SF27">
    <property type="entry name" value="GAMMA-TUBULIN COMPLEX COMPONENT 4"/>
    <property type="match status" value="1"/>
</dbReference>
<dbReference type="Gene3D" id="1.20.120.1900">
    <property type="entry name" value="Gamma-tubulin complex, C-terminal domain"/>
    <property type="match status" value="1"/>
</dbReference>
<dbReference type="GO" id="GO:0000278">
    <property type="term" value="P:mitotic cell cycle"/>
    <property type="evidence" value="ECO:0007669"/>
    <property type="project" value="TreeGrafter"/>
</dbReference>
<feature type="region of interest" description="Disordered" evidence="7">
    <location>
        <begin position="647"/>
        <end position="688"/>
    </location>
</feature>
<comment type="similarity">
    <text evidence="2 6">Belongs to the TUBGCP family.</text>
</comment>
<keyword evidence="4 6" id="KW-0493">Microtubule</keyword>
<gene>
    <name evidence="10" type="ORF">Tco025E_05131</name>
</gene>
<reference evidence="10 11" key="1">
    <citation type="journal article" date="2018" name="BMC Genomics">
        <title>Genomic comparison of Trypanosoma conorhini and Trypanosoma rangeli to Trypanosoma cruzi strains of high and low virulence.</title>
        <authorList>
            <person name="Bradwell K.R."/>
            <person name="Koparde V.N."/>
            <person name="Matveyev A.V."/>
            <person name="Serrano M.G."/>
            <person name="Alves J.M."/>
            <person name="Parikh H."/>
            <person name="Huang B."/>
            <person name="Lee V."/>
            <person name="Espinosa-Alvarez O."/>
            <person name="Ortiz P.A."/>
            <person name="Costa-Martins A.G."/>
            <person name="Teixeira M.M."/>
            <person name="Buck G.A."/>
        </authorList>
    </citation>
    <scope>NUCLEOTIDE SEQUENCE [LARGE SCALE GENOMIC DNA]</scope>
    <source>
        <strain evidence="10 11">025E</strain>
    </source>
</reference>
<evidence type="ECO:0000313" key="10">
    <source>
        <dbReference type="EMBL" id="RNF16576.1"/>
    </source>
</evidence>
<dbReference type="PANTHER" id="PTHR19302">
    <property type="entry name" value="GAMMA TUBULIN COMPLEX PROTEIN"/>
    <property type="match status" value="1"/>
</dbReference>
<dbReference type="GO" id="GO:0007020">
    <property type="term" value="P:microtubule nucleation"/>
    <property type="evidence" value="ECO:0007669"/>
    <property type="project" value="InterPro"/>
</dbReference>
<evidence type="ECO:0000256" key="4">
    <source>
        <dbReference type="ARBA" id="ARBA00022701"/>
    </source>
</evidence>
<dbReference type="GeneID" id="40318742"/>
<dbReference type="GO" id="GO:0005874">
    <property type="term" value="C:microtubule"/>
    <property type="evidence" value="ECO:0007669"/>
    <property type="project" value="UniProtKB-KW"/>
</dbReference>
<comment type="caution">
    <text evidence="10">The sequence shown here is derived from an EMBL/GenBank/DDBJ whole genome shotgun (WGS) entry which is preliminary data.</text>
</comment>
<dbReference type="InterPro" id="IPR042241">
    <property type="entry name" value="GCP_C_sf"/>
</dbReference>
<feature type="domain" description="Gamma tubulin complex component C-terminal" evidence="8">
    <location>
        <begin position="297"/>
        <end position="611"/>
    </location>
</feature>
<evidence type="ECO:0000256" key="2">
    <source>
        <dbReference type="ARBA" id="ARBA00010337"/>
    </source>
</evidence>
<name>A0A422PFU1_9TRYP</name>
<evidence type="ECO:0000256" key="7">
    <source>
        <dbReference type="SAM" id="MobiDB-lite"/>
    </source>
</evidence>
<comment type="subcellular location">
    <subcellularLocation>
        <location evidence="1 6">Cytoplasm</location>
        <location evidence="1 6">Cytoskeleton</location>
        <location evidence="1 6">Microtubule organizing center</location>
    </subcellularLocation>
</comment>
<accession>A0A422PFU1</accession>
<evidence type="ECO:0000256" key="6">
    <source>
        <dbReference type="RuleBase" id="RU363050"/>
    </source>
</evidence>
<evidence type="ECO:0000256" key="1">
    <source>
        <dbReference type="ARBA" id="ARBA00004267"/>
    </source>
</evidence>
<dbReference type="InterPro" id="IPR040457">
    <property type="entry name" value="GCP_C"/>
</dbReference>
<keyword evidence="5 6" id="KW-0206">Cytoskeleton</keyword>
<evidence type="ECO:0000256" key="5">
    <source>
        <dbReference type="ARBA" id="ARBA00023212"/>
    </source>
</evidence>
<evidence type="ECO:0000313" key="11">
    <source>
        <dbReference type="Proteomes" id="UP000284403"/>
    </source>
</evidence>
<dbReference type="GO" id="GO:0043015">
    <property type="term" value="F:gamma-tubulin binding"/>
    <property type="evidence" value="ECO:0007669"/>
    <property type="project" value="InterPro"/>
</dbReference>
<dbReference type="GO" id="GO:0051225">
    <property type="term" value="P:spindle assembly"/>
    <property type="evidence" value="ECO:0007669"/>
    <property type="project" value="TreeGrafter"/>
</dbReference>
<dbReference type="GO" id="GO:0051011">
    <property type="term" value="F:microtubule minus-end binding"/>
    <property type="evidence" value="ECO:0007669"/>
    <property type="project" value="TreeGrafter"/>
</dbReference>
<dbReference type="Pfam" id="PF04130">
    <property type="entry name" value="GCP_C_terminal"/>
    <property type="match status" value="1"/>
</dbReference>
<dbReference type="GO" id="GO:0051321">
    <property type="term" value="P:meiotic cell cycle"/>
    <property type="evidence" value="ECO:0007669"/>
    <property type="project" value="TreeGrafter"/>
</dbReference>
<dbReference type="EMBL" id="MKKU01000289">
    <property type="protein sequence ID" value="RNF16576.1"/>
    <property type="molecule type" value="Genomic_DNA"/>
</dbReference>
<dbReference type="InterPro" id="IPR041470">
    <property type="entry name" value="GCP_N"/>
</dbReference>
<evidence type="ECO:0000256" key="3">
    <source>
        <dbReference type="ARBA" id="ARBA00022490"/>
    </source>
</evidence>
<dbReference type="GO" id="GO:0000922">
    <property type="term" value="C:spindle pole"/>
    <property type="evidence" value="ECO:0007669"/>
    <property type="project" value="InterPro"/>
</dbReference>
<evidence type="ECO:0000259" key="9">
    <source>
        <dbReference type="Pfam" id="PF17681"/>
    </source>
</evidence>
<feature type="compositionally biased region" description="Gly residues" evidence="7">
    <location>
        <begin position="648"/>
        <end position="661"/>
    </location>
</feature>
<dbReference type="GO" id="GO:0031122">
    <property type="term" value="P:cytoplasmic microtubule organization"/>
    <property type="evidence" value="ECO:0007669"/>
    <property type="project" value="TreeGrafter"/>
</dbReference>